<comment type="caution">
    <text evidence="3">The sequence shown here is derived from an EMBL/GenBank/DDBJ whole genome shotgun (WGS) entry which is preliminary data.</text>
</comment>
<gene>
    <name evidence="3" type="ORF">ANN_11108</name>
</gene>
<dbReference type="EMBL" id="JAJSOF020000015">
    <property type="protein sequence ID" value="KAJ4441254.1"/>
    <property type="molecule type" value="Genomic_DNA"/>
</dbReference>
<protein>
    <submittedName>
        <fullName evidence="3">Uncharacterized protein</fullName>
    </submittedName>
</protein>
<evidence type="ECO:0000313" key="4">
    <source>
        <dbReference type="Proteomes" id="UP001148838"/>
    </source>
</evidence>
<accession>A0ABQ8T437</accession>
<feature type="region of interest" description="Disordered" evidence="2">
    <location>
        <begin position="1"/>
        <end position="24"/>
    </location>
</feature>
<keyword evidence="4" id="KW-1185">Reference proteome</keyword>
<evidence type="ECO:0000256" key="2">
    <source>
        <dbReference type="SAM" id="MobiDB-lite"/>
    </source>
</evidence>
<organism evidence="3 4">
    <name type="scientific">Periplaneta americana</name>
    <name type="common">American cockroach</name>
    <name type="synonym">Blatta americana</name>
    <dbReference type="NCBI Taxonomy" id="6978"/>
    <lineage>
        <taxon>Eukaryota</taxon>
        <taxon>Metazoa</taxon>
        <taxon>Ecdysozoa</taxon>
        <taxon>Arthropoda</taxon>
        <taxon>Hexapoda</taxon>
        <taxon>Insecta</taxon>
        <taxon>Pterygota</taxon>
        <taxon>Neoptera</taxon>
        <taxon>Polyneoptera</taxon>
        <taxon>Dictyoptera</taxon>
        <taxon>Blattodea</taxon>
        <taxon>Blattoidea</taxon>
        <taxon>Blattidae</taxon>
        <taxon>Blattinae</taxon>
        <taxon>Periplaneta</taxon>
    </lineage>
</organism>
<name>A0ABQ8T437_PERAM</name>
<evidence type="ECO:0000313" key="3">
    <source>
        <dbReference type="EMBL" id="KAJ4441254.1"/>
    </source>
</evidence>
<dbReference type="Proteomes" id="UP001148838">
    <property type="component" value="Unassembled WGS sequence"/>
</dbReference>
<feature type="compositionally biased region" description="Basic residues" evidence="2">
    <location>
        <begin position="1"/>
        <end position="10"/>
    </location>
</feature>
<comment type="subcellular location">
    <subcellularLocation>
        <location evidence="1">Nucleus</location>
    </subcellularLocation>
</comment>
<sequence length="112" mass="12279">MEKGKGKKEKGKTEREKGKGYSISQAARRIGIPVSAVHRWVQLSREGIEHCPPGSGRRRVSTPEQNAALAAEAVRNPYQPASAIKTNSHFPGFSRTLLQHLKDAELFTCIAA</sequence>
<proteinExistence type="predicted"/>
<dbReference type="InterPro" id="IPR009057">
    <property type="entry name" value="Homeodomain-like_sf"/>
</dbReference>
<reference evidence="3 4" key="1">
    <citation type="journal article" date="2022" name="Allergy">
        <title>Genome assembly and annotation of Periplaneta americana reveal a comprehensive cockroach allergen profile.</title>
        <authorList>
            <person name="Wang L."/>
            <person name="Xiong Q."/>
            <person name="Saelim N."/>
            <person name="Wang L."/>
            <person name="Nong W."/>
            <person name="Wan A.T."/>
            <person name="Shi M."/>
            <person name="Liu X."/>
            <person name="Cao Q."/>
            <person name="Hui J.H.L."/>
            <person name="Sookrung N."/>
            <person name="Leung T.F."/>
            <person name="Tungtrongchitr A."/>
            <person name="Tsui S.K.W."/>
        </authorList>
    </citation>
    <scope>NUCLEOTIDE SEQUENCE [LARGE SCALE GENOMIC DNA]</scope>
    <source>
        <strain evidence="3">PWHHKU_190912</strain>
    </source>
</reference>
<dbReference type="Pfam" id="PF13384">
    <property type="entry name" value="HTH_23"/>
    <property type="match status" value="1"/>
</dbReference>
<dbReference type="SUPFAM" id="SSF46689">
    <property type="entry name" value="Homeodomain-like"/>
    <property type="match status" value="1"/>
</dbReference>
<evidence type="ECO:0000256" key="1">
    <source>
        <dbReference type="ARBA" id="ARBA00004123"/>
    </source>
</evidence>